<dbReference type="FunFam" id="3.40.50.2000:FF:000027">
    <property type="entry name" value="Glycosyltransferase"/>
    <property type="match status" value="1"/>
</dbReference>
<dbReference type="InterPro" id="IPR058980">
    <property type="entry name" value="Glyco_transf_N"/>
</dbReference>
<dbReference type="Proteomes" id="UP000317650">
    <property type="component" value="Chromosome 8"/>
</dbReference>
<dbReference type="InterPro" id="IPR002213">
    <property type="entry name" value="UDP_glucos_trans"/>
</dbReference>
<accession>A0A4S8K4D1</accession>
<keyword evidence="7" id="KW-1185">Reference proteome</keyword>
<dbReference type="AlphaFoldDB" id="A0A4S8K4D1"/>
<dbReference type="Gene3D" id="3.40.50.2000">
    <property type="entry name" value="Glycogen Phosphorylase B"/>
    <property type="match status" value="2"/>
</dbReference>
<dbReference type="FunFam" id="3.40.50.2000:FF:000055">
    <property type="entry name" value="Glycosyltransferase"/>
    <property type="match status" value="1"/>
</dbReference>
<dbReference type="GO" id="GO:0080044">
    <property type="term" value="F:quercetin 7-O-glucosyltransferase activity"/>
    <property type="evidence" value="ECO:0007669"/>
    <property type="project" value="TreeGrafter"/>
</dbReference>
<evidence type="ECO:0000256" key="1">
    <source>
        <dbReference type="ARBA" id="ARBA00009995"/>
    </source>
</evidence>
<evidence type="ECO:0000256" key="2">
    <source>
        <dbReference type="ARBA" id="ARBA00022679"/>
    </source>
</evidence>
<keyword evidence="2 3" id="KW-0808">Transferase</keyword>
<dbReference type="PANTHER" id="PTHR11926">
    <property type="entry name" value="GLUCOSYL/GLUCURONOSYL TRANSFERASES"/>
    <property type="match status" value="1"/>
</dbReference>
<protein>
    <recommendedName>
        <fullName evidence="4">Glycosyltransferase</fullName>
        <ecNumber evidence="4">2.4.1.-</ecNumber>
    </recommendedName>
</protein>
<dbReference type="PANTHER" id="PTHR11926:SF970">
    <property type="entry name" value="GLYCOSYLTRANSFERASE"/>
    <property type="match status" value="1"/>
</dbReference>
<dbReference type="EMBL" id="PYDT01000002">
    <property type="protein sequence ID" value="THU69664.1"/>
    <property type="molecule type" value="Genomic_DNA"/>
</dbReference>
<dbReference type="Pfam" id="PF26168">
    <property type="entry name" value="Glyco_transf_N"/>
    <property type="match status" value="1"/>
</dbReference>
<dbReference type="SUPFAM" id="SSF53756">
    <property type="entry name" value="UDP-Glycosyltransferase/glycogen phosphorylase"/>
    <property type="match status" value="1"/>
</dbReference>
<sequence>MAAFTEIRPHAVVVPFPAQGHINPHLKLAKLLHARGFHITFVNTEYNHRRLTLSRGPDWATAGLDGFRFETIPDGLPPPSDENNTQDVPALCASTRATCLAPFRDLMARLSRAADVPPVTCIVSDGAMGFTVDEDFGVPVLLFFTHSACGCWSYFHFGELVRRGYTPLKDESFLTNGYLDTPIDWIVGLENIRLRDLPSFVRTTDPDDVMLSIMVRRAAHDAPHAAGIILNTFDDLEGPVLYGIRSKFPNLYAVGPVSSIAATAFTSISGNLWKEDTECIKWLDDQADGSVLYVNFGSITVVTAEQLLEFAWGLARSGYPFLWVVRPDMVRGEAAVLPEEFAAEVEGRGLLVGWCNQEEVLSHTATAVFLSHCGWNSTLESISEGVPMICWPFFAEQQTNCRYLCTKWGMGTEIGSNARRGEVEGCIREVMTGDKGREMRKRALEWKERARKAIGPGGSSSVNLERLVEELRRQ</sequence>
<dbReference type="InterPro" id="IPR035595">
    <property type="entry name" value="UDP_glycos_trans_CS"/>
</dbReference>
<dbReference type="Pfam" id="PF00201">
    <property type="entry name" value="UDPGT"/>
    <property type="match status" value="1"/>
</dbReference>
<evidence type="ECO:0000313" key="6">
    <source>
        <dbReference type="EMBL" id="THU69664.1"/>
    </source>
</evidence>
<keyword evidence="3" id="KW-0328">Glycosyltransferase</keyword>
<evidence type="ECO:0000259" key="5">
    <source>
        <dbReference type="Pfam" id="PF26168"/>
    </source>
</evidence>
<feature type="domain" description="Glycosyltransferase N-terminal" evidence="5">
    <location>
        <begin position="12"/>
        <end position="135"/>
    </location>
</feature>
<comment type="caution">
    <text evidence="6">The sequence shown here is derived from an EMBL/GenBank/DDBJ whole genome shotgun (WGS) entry which is preliminary data.</text>
</comment>
<evidence type="ECO:0000256" key="4">
    <source>
        <dbReference type="RuleBase" id="RU362057"/>
    </source>
</evidence>
<gene>
    <name evidence="6" type="ORF">C4D60_Mb08t16770</name>
</gene>
<reference evidence="6 7" key="1">
    <citation type="journal article" date="2019" name="Nat. Plants">
        <title>Genome sequencing of Musa balbisiana reveals subgenome evolution and function divergence in polyploid bananas.</title>
        <authorList>
            <person name="Yao X."/>
        </authorList>
    </citation>
    <scope>NUCLEOTIDE SEQUENCE [LARGE SCALE GENOMIC DNA]</scope>
    <source>
        <strain evidence="7">cv. DH-PKW</strain>
        <tissue evidence="6">Leaves</tissue>
    </source>
</reference>
<dbReference type="GO" id="GO:0080043">
    <property type="term" value="F:quercetin 3-O-glucosyltransferase activity"/>
    <property type="evidence" value="ECO:0007669"/>
    <property type="project" value="TreeGrafter"/>
</dbReference>
<comment type="similarity">
    <text evidence="1 3">Belongs to the UDP-glycosyltransferase family.</text>
</comment>
<dbReference type="CDD" id="cd03784">
    <property type="entry name" value="GT1_Gtf-like"/>
    <property type="match status" value="1"/>
</dbReference>
<dbReference type="STRING" id="52838.A0A4S8K4D1"/>
<proteinExistence type="inferred from homology"/>
<dbReference type="PROSITE" id="PS00375">
    <property type="entry name" value="UDPGT"/>
    <property type="match status" value="1"/>
</dbReference>
<organism evidence="6 7">
    <name type="scientific">Musa balbisiana</name>
    <name type="common">Banana</name>
    <dbReference type="NCBI Taxonomy" id="52838"/>
    <lineage>
        <taxon>Eukaryota</taxon>
        <taxon>Viridiplantae</taxon>
        <taxon>Streptophyta</taxon>
        <taxon>Embryophyta</taxon>
        <taxon>Tracheophyta</taxon>
        <taxon>Spermatophyta</taxon>
        <taxon>Magnoliopsida</taxon>
        <taxon>Liliopsida</taxon>
        <taxon>Zingiberales</taxon>
        <taxon>Musaceae</taxon>
        <taxon>Musa</taxon>
    </lineage>
</organism>
<evidence type="ECO:0000256" key="3">
    <source>
        <dbReference type="RuleBase" id="RU003718"/>
    </source>
</evidence>
<dbReference type="EC" id="2.4.1.-" evidence="4"/>
<name>A0A4S8K4D1_MUSBA</name>
<evidence type="ECO:0000313" key="7">
    <source>
        <dbReference type="Proteomes" id="UP000317650"/>
    </source>
</evidence>